<comment type="caution">
    <text evidence="3">The sequence shown here is derived from an EMBL/GenBank/DDBJ whole genome shotgun (WGS) entry which is preliminary data.</text>
</comment>
<protein>
    <submittedName>
        <fullName evidence="3">Uncharacterized protein</fullName>
    </submittedName>
</protein>
<keyword evidence="4" id="KW-1185">Reference proteome</keyword>
<keyword evidence="2" id="KW-0560">Oxidoreductase</keyword>
<proteinExistence type="inferred from homology"/>
<dbReference type="AlphaFoldDB" id="A0AAD5LBK4"/>
<evidence type="ECO:0000313" key="3">
    <source>
        <dbReference type="EMBL" id="KAJ0392901.1"/>
    </source>
</evidence>
<dbReference type="PANTHER" id="PTHR45024:SF2">
    <property type="entry name" value="SCP2 DOMAIN-CONTAINING PROTEIN"/>
    <property type="match status" value="1"/>
</dbReference>
<dbReference type="EMBL" id="JAKCXM010000556">
    <property type="protein sequence ID" value="KAJ0392901.1"/>
    <property type="molecule type" value="Genomic_DNA"/>
</dbReference>
<gene>
    <name evidence="3" type="ORF">P43SY_001341</name>
</gene>
<dbReference type="GO" id="GO:0016491">
    <property type="term" value="F:oxidoreductase activity"/>
    <property type="evidence" value="ECO:0007669"/>
    <property type="project" value="UniProtKB-KW"/>
</dbReference>
<sequence length="131" mass="14261">MVGFGKSLAKEGAKSNIKVNVVAPGAGSAMTATVMPEEMVKKWKPEYVAPTIAFLCHEDVPCTGCVFESGGAWMAQVKYTRAYGHFFDPDEEITPEDVKAKWAEITDFSNATDPELDDVSPQLKQIMGSKL</sequence>
<evidence type="ECO:0000313" key="4">
    <source>
        <dbReference type="Proteomes" id="UP001209570"/>
    </source>
</evidence>
<name>A0AAD5LBK4_PYTIN</name>
<dbReference type="SUPFAM" id="SSF51735">
    <property type="entry name" value="NAD(P)-binding Rossmann-fold domains"/>
    <property type="match status" value="1"/>
</dbReference>
<dbReference type="Gene3D" id="3.40.50.720">
    <property type="entry name" value="NAD(P)-binding Rossmann-like Domain"/>
    <property type="match status" value="2"/>
</dbReference>
<dbReference type="InterPro" id="IPR051687">
    <property type="entry name" value="Peroxisomal_Beta-Oxidation"/>
</dbReference>
<accession>A0AAD5LBK4</accession>
<evidence type="ECO:0000256" key="1">
    <source>
        <dbReference type="ARBA" id="ARBA00006484"/>
    </source>
</evidence>
<reference evidence="3" key="1">
    <citation type="submission" date="2021-12" db="EMBL/GenBank/DDBJ databases">
        <title>Prjna785345.</title>
        <authorList>
            <person name="Rujirawat T."/>
            <person name="Krajaejun T."/>
        </authorList>
    </citation>
    <scope>NUCLEOTIDE SEQUENCE</scope>
    <source>
        <strain evidence="3">Pi057C3</strain>
    </source>
</reference>
<evidence type="ECO:0000256" key="2">
    <source>
        <dbReference type="ARBA" id="ARBA00023002"/>
    </source>
</evidence>
<dbReference type="Proteomes" id="UP001209570">
    <property type="component" value="Unassembled WGS sequence"/>
</dbReference>
<dbReference type="InterPro" id="IPR036291">
    <property type="entry name" value="NAD(P)-bd_dom_sf"/>
</dbReference>
<comment type="similarity">
    <text evidence="1">Belongs to the short-chain dehydrogenases/reductases (SDR) family.</text>
</comment>
<dbReference type="PANTHER" id="PTHR45024">
    <property type="entry name" value="DEHYDROGENASES, SHORT CHAIN"/>
    <property type="match status" value="1"/>
</dbReference>
<organism evidence="3 4">
    <name type="scientific">Pythium insidiosum</name>
    <name type="common">Pythiosis disease agent</name>
    <dbReference type="NCBI Taxonomy" id="114742"/>
    <lineage>
        <taxon>Eukaryota</taxon>
        <taxon>Sar</taxon>
        <taxon>Stramenopiles</taxon>
        <taxon>Oomycota</taxon>
        <taxon>Peronosporomycetes</taxon>
        <taxon>Pythiales</taxon>
        <taxon>Pythiaceae</taxon>
        <taxon>Pythium</taxon>
    </lineage>
</organism>